<gene>
    <name evidence="2" type="ORF">SDC9_174179</name>
</gene>
<protein>
    <recommendedName>
        <fullName evidence="1">UvrD-like helicase C-terminal domain-containing protein</fullName>
    </recommendedName>
</protein>
<accession>A0A645GRZ0</accession>
<dbReference type="Pfam" id="PF13538">
    <property type="entry name" value="UvrD_C_2"/>
    <property type="match status" value="1"/>
</dbReference>
<name>A0A645GRZ0_9ZZZZ</name>
<sequence length="107" mass="12103">MIAIISYRGRESSRFTPLTHLGPHRLRAFRGRYDLFGEAEYSEGDLLIDSVYRFKGQSAPCVIFTEIDFDTLDELATRKLFVGATRATMKVIFVASTRTAPLLQPLT</sequence>
<comment type="caution">
    <text evidence="2">The sequence shown here is derived from an EMBL/GenBank/DDBJ whole genome shotgun (WGS) entry which is preliminary data.</text>
</comment>
<reference evidence="2" key="1">
    <citation type="submission" date="2019-08" db="EMBL/GenBank/DDBJ databases">
        <authorList>
            <person name="Kucharzyk K."/>
            <person name="Murdoch R.W."/>
            <person name="Higgins S."/>
            <person name="Loffler F."/>
        </authorList>
    </citation>
    <scope>NUCLEOTIDE SEQUENCE</scope>
</reference>
<evidence type="ECO:0000259" key="1">
    <source>
        <dbReference type="Pfam" id="PF13538"/>
    </source>
</evidence>
<evidence type="ECO:0000313" key="2">
    <source>
        <dbReference type="EMBL" id="MPN26754.1"/>
    </source>
</evidence>
<proteinExistence type="predicted"/>
<dbReference type="EMBL" id="VSSQ01076382">
    <property type="protein sequence ID" value="MPN26754.1"/>
    <property type="molecule type" value="Genomic_DNA"/>
</dbReference>
<dbReference type="AlphaFoldDB" id="A0A645GRZ0"/>
<feature type="domain" description="UvrD-like helicase C-terminal" evidence="1">
    <location>
        <begin position="47"/>
        <end position="94"/>
    </location>
</feature>
<dbReference type="InterPro" id="IPR027785">
    <property type="entry name" value="UvrD-like_helicase_C"/>
</dbReference>
<organism evidence="2">
    <name type="scientific">bioreactor metagenome</name>
    <dbReference type="NCBI Taxonomy" id="1076179"/>
    <lineage>
        <taxon>unclassified sequences</taxon>
        <taxon>metagenomes</taxon>
        <taxon>ecological metagenomes</taxon>
    </lineage>
</organism>